<proteinExistence type="predicted"/>
<evidence type="ECO:0000313" key="2">
    <source>
        <dbReference type="Proteomes" id="UP000053766"/>
    </source>
</evidence>
<gene>
    <name evidence="1" type="ORF">DICVIV_04533</name>
</gene>
<reference evidence="2" key="2">
    <citation type="journal article" date="2016" name="Sci. Rep.">
        <title>Dictyocaulus viviparus genome, variome and transcriptome elucidate lungworm biology and support future intervention.</title>
        <authorList>
            <person name="McNulty S.N."/>
            <person name="Strube C."/>
            <person name="Rosa B.A."/>
            <person name="Martin J.C."/>
            <person name="Tyagi R."/>
            <person name="Choi Y.J."/>
            <person name="Wang Q."/>
            <person name="Hallsworth Pepin K."/>
            <person name="Zhang X."/>
            <person name="Ozersky P."/>
            <person name="Wilson R.K."/>
            <person name="Sternberg P.W."/>
            <person name="Gasser R.B."/>
            <person name="Mitreva M."/>
        </authorList>
    </citation>
    <scope>NUCLEOTIDE SEQUENCE [LARGE SCALE GENOMIC DNA]</scope>
    <source>
        <strain evidence="2">HannoverDv2000</strain>
    </source>
</reference>
<evidence type="ECO:0000313" key="1">
    <source>
        <dbReference type="EMBL" id="KJH49330.1"/>
    </source>
</evidence>
<dbReference type="Proteomes" id="UP000053766">
    <property type="component" value="Unassembled WGS sequence"/>
</dbReference>
<name>A0A0D8XXW7_DICVI</name>
<accession>A0A0D8XXW7</accession>
<protein>
    <submittedName>
        <fullName evidence="1">Uncharacterized protein</fullName>
    </submittedName>
</protein>
<reference evidence="1 2" key="1">
    <citation type="submission" date="2013-11" db="EMBL/GenBank/DDBJ databases">
        <title>Draft genome of the bovine lungworm Dictyocaulus viviparus.</title>
        <authorList>
            <person name="Mitreva M."/>
        </authorList>
    </citation>
    <scope>NUCLEOTIDE SEQUENCE [LARGE SCALE GENOMIC DNA]</scope>
    <source>
        <strain evidence="1 2">HannoverDv2000</strain>
    </source>
</reference>
<sequence length="98" mass="11397">MLEEKKRKGKEPGLSKVVSDHIRQTGWVWKFSRWTTHESSQENLDDRVGSHAAFGPLQETAQLSWKNKVNQDFKAEKCIVHKCTVDREMDNVRCGINR</sequence>
<dbReference type="EMBL" id="KN716238">
    <property type="protein sequence ID" value="KJH49330.1"/>
    <property type="molecule type" value="Genomic_DNA"/>
</dbReference>
<dbReference type="AlphaFoldDB" id="A0A0D8XXW7"/>
<keyword evidence="2" id="KW-1185">Reference proteome</keyword>
<organism evidence="1 2">
    <name type="scientific">Dictyocaulus viviparus</name>
    <name type="common">Bovine lungworm</name>
    <dbReference type="NCBI Taxonomy" id="29172"/>
    <lineage>
        <taxon>Eukaryota</taxon>
        <taxon>Metazoa</taxon>
        <taxon>Ecdysozoa</taxon>
        <taxon>Nematoda</taxon>
        <taxon>Chromadorea</taxon>
        <taxon>Rhabditida</taxon>
        <taxon>Rhabditina</taxon>
        <taxon>Rhabditomorpha</taxon>
        <taxon>Strongyloidea</taxon>
        <taxon>Metastrongylidae</taxon>
        <taxon>Dictyocaulus</taxon>
    </lineage>
</organism>